<dbReference type="InterPro" id="IPR029787">
    <property type="entry name" value="Nucleotide_cyclase"/>
</dbReference>
<evidence type="ECO:0000313" key="3">
    <source>
        <dbReference type="EMBL" id="MFD1486023.1"/>
    </source>
</evidence>
<dbReference type="PROSITE" id="PS50887">
    <property type="entry name" value="GGDEF"/>
    <property type="match status" value="1"/>
</dbReference>
<dbReference type="PANTHER" id="PTHR45138">
    <property type="entry name" value="REGULATORY COMPONENTS OF SENSORY TRANSDUCTION SYSTEM"/>
    <property type="match status" value="1"/>
</dbReference>
<keyword evidence="1" id="KW-0472">Membrane</keyword>
<dbReference type="InterPro" id="IPR000160">
    <property type="entry name" value="GGDEF_dom"/>
</dbReference>
<feature type="transmembrane region" description="Helical" evidence="1">
    <location>
        <begin position="114"/>
        <end position="131"/>
    </location>
</feature>
<dbReference type="EMBL" id="JBHTON010000052">
    <property type="protein sequence ID" value="MFD1486023.1"/>
    <property type="molecule type" value="Genomic_DNA"/>
</dbReference>
<evidence type="ECO:0000256" key="1">
    <source>
        <dbReference type="SAM" id="Phobius"/>
    </source>
</evidence>
<proteinExistence type="predicted"/>
<keyword evidence="4" id="KW-1185">Reference proteome</keyword>
<keyword evidence="1" id="KW-1133">Transmembrane helix</keyword>
<dbReference type="EC" id="2.7.7.65" evidence="3"/>
<evidence type="ECO:0000259" key="2">
    <source>
        <dbReference type="PROSITE" id="PS50887"/>
    </source>
</evidence>
<feature type="transmembrane region" description="Helical" evidence="1">
    <location>
        <begin position="169"/>
        <end position="190"/>
    </location>
</feature>
<gene>
    <name evidence="3" type="ORF">ACFQ5J_12395</name>
</gene>
<feature type="transmembrane region" description="Helical" evidence="1">
    <location>
        <begin position="7"/>
        <end position="25"/>
    </location>
</feature>
<comment type="caution">
    <text evidence="3">The sequence shown here is derived from an EMBL/GenBank/DDBJ whole genome shotgun (WGS) entry which is preliminary data.</text>
</comment>
<dbReference type="RefSeq" id="WP_125754131.1">
    <property type="nucleotide sequence ID" value="NZ_JBHTON010000052.1"/>
</dbReference>
<dbReference type="NCBIfam" id="TIGR00254">
    <property type="entry name" value="GGDEF"/>
    <property type="match status" value="1"/>
</dbReference>
<keyword evidence="3" id="KW-0808">Transferase</keyword>
<dbReference type="Gene3D" id="3.30.70.270">
    <property type="match status" value="1"/>
</dbReference>
<keyword evidence="3" id="KW-0548">Nucleotidyltransferase</keyword>
<feature type="domain" description="GGDEF" evidence="2">
    <location>
        <begin position="234"/>
        <end position="370"/>
    </location>
</feature>
<dbReference type="SUPFAM" id="SSF55073">
    <property type="entry name" value="Nucleotide cyclase"/>
    <property type="match status" value="1"/>
</dbReference>
<dbReference type="InterPro" id="IPR043128">
    <property type="entry name" value="Rev_trsase/Diguanyl_cyclase"/>
</dbReference>
<dbReference type="PANTHER" id="PTHR45138:SF9">
    <property type="entry name" value="DIGUANYLATE CYCLASE DGCM-RELATED"/>
    <property type="match status" value="1"/>
</dbReference>
<organism evidence="3 4">
    <name type="scientific">Lacticaseibacillus baoqingensis</name>
    <dbReference type="NCBI Taxonomy" id="2486013"/>
    <lineage>
        <taxon>Bacteria</taxon>
        <taxon>Bacillati</taxon>
        <taxon>Bacillota</taxon>
        <taxon>Bacilli</taxon>
        <taxon>Lactobacillales</taxon>
        <taxon>Lactobacillaceae</taxon>
        <taxon>Lacticaseibacillus</taxon>
    </lineage>
</organism>
<evidence type="ECO:0000313" key="4">
    <source>
        <dbReference type="Proteomes" id="UP001597252"/>
    </source>
</evidence>
<dbReference type="Pfam" id="PF00990">
    <property type="entry name" value="GGDEF"/>
    <property type="match status" value="1"/>
</dbReference>
<feature type="transmembrane region" description="Helical" evidence="1">
    <location>
        <begin position="92"/>
        <end position="108"/>
    </location>
</feature>
<dbReference type="InterPro" id="IPR050469">
    <property type="entry name" value="Diguanylate_Cyclase"/>
</dbReference>
<dbReference type="SMART" id="SM00267">
    <property type="entry name" value="GGDEF"/>
    <property type="match status" value="1"/>
</dbReference>
<dbReference type="GO" id="GO:0052621">
    <property type="term" value="F:diguanylate cyclase activity"/>
    <property type="evidence" value="ECO:0007669"/>
    <property type="project" value="UniProtKB-EC"/>
</dbReference>
<dbReference type="Proteomes" id="UP001597252">
    <property type="component" value="Unassembled WGS sequence"/>
</dbReference>
<protein>
    <submittedName>
        <fullName evidence="3">Diguanylate cyclase</fullName>
        <ecNumber evidence="3">2.7.7.65</ecNumber>
    </submittedName>
</protein>
<sequence>MALVGNTFFWTFFFMIGFVASLEIVEDLGPELVQRWLHRRISAAAAVVIYVLAVIMFVRMLRLFGTTFTWTANAIRNGALIYVSKRLQDRRAFAWLLVGFFVSLWPFWQWNYWAMAWQVLILVLLLPINWYQDWIKANWLRHGLVLSVISLVYWLFDMYAFHYPLGETLAVWVCFVVVIVLAHMYDYLLVYRQQKTSTLEYDNQHDALTGVHSLSKFTSDFGRYHQLSLDGNMPAVHLVMLDIDHFKRINDTYGHLAGNDVLKAFASDLETYLDQSAFPCTLYRTGGEEFSLLIAGGATDQQVRAIVDGYVAHLRQLTIATAGVKLHLTVSAGITKVMAGDKRNDITIARADANLYAAKRGGRDQVVAGN</sequence>
<dbReference type="CDD" id="cd01949">
    <property type="entry name" value="GGDEF"/>
    <property type="match status" value="1"/>
</dbReference>
<accession>A0ABW4EAI5</accession>
<feature type="transmembrane region" description="Helical" evidence="1">
    <location>
        <begin position="143"/>
        <end position="163"/>
    </location>
</feature>
<feature type="transmembrane region" description="Helical" evidence="1">
    <location>
        <begin position="37"/>
        <end position="58"/>
    </location>
</feature>
<keyword evidence="1" id="KW-0812">Transmembrane</keyword>
<reference evidence="4" key="1">
    <citation type="journal article" date="2019" name="Int. J. Syst. Evol. Microbiol.">
        <title>The Global Catalogue of Microorganisms (GCM) 10K type strain sequencing project: providing services to taxonomists for standard genome sequencing and annotation.</title>
        <authorList>
            <consortium name="The Broad Institute Genomics Platform"/>
            <consortium name="The Broad Institute Genome Sequencing Center for Infectious Disease"/>
            <person name="Wu L."/>
            <person name="Ma J."/>
        </authorList>
    </citation>
    <scope>NUCLEOTIDE SEQUENCE [LARGE SCALE GENOMIC DNA]</scope>
    <source>
        <strain evidence="4">CCM 8903</strain>
    </source>
</reference>
<name>A0ABW4EAI5_9LACO</name>